<evidence type="ECO:0000313" key="2">
    <source>
        <dbReference type="Proteomes" id="UP000742786"/>
    </source>
</evidence>
<proteinExistence type="predicted"/>
<name>A0A916N2W9_9PROT</name>
<dbReference type="RefSeq" id="WP_220636222.1">
    <property type="nucleotide sequence ID" value="NZ_CAJQUM010000001.1"/>
</dbReference>
<dbReference type="InterPro" id="IPR036514">
    <property type="entry name" value="SGNH_hydro_sf"/>
</dbReference>
<reference evidence="1" key="1">
    <citation type="submission" date="2021-04" db="EMBL/GenBank/DDBJ databases">
        <authorList>
            <person name="Hornung B."/>
        </authorList>
    </citation>
    <scope>NUCLEOTIDE SEQUENCE</scope>
    <source>
        <strain evidence="1">G5G6</strain>
    </source>
</reference>
<organism evidence="1 2">
    <name type="scientific">Georgfuchsia toluolica</name>
    <dbReference type="NCBI Taxonomy" id="424218"/>
    <lineage>
        <taxon>Bacteria</taxon>
        <taxon>Pseudomonadati</taxon>
        <taxon>Pseudomonadota</taxon>
        <taxon>Betaproteobacteria</taxon>
        <taxon>Nitrosomonadales</taxon>
        <taxon>Sterolibacteriaceae</taxon>
        <taxon>Georgfuchsia</taxon>
    </lineage>
</organism>
<gene>
    <name evidence="1" type="ORF">GTOL_12247</name>
</gene>
<dbReference type="GO" id="GO:0016788">
    <property type="term" value="F:hydrolase activity, acting on ester bonds"/>
    <property type="evidence" value="ECO:0007669"/>
    <property type="project" value="UniProtKB-ARBA"/>
</dbReference>
<sequence length="262" mass="30499">MATKWLHPVYGGVRLLADAYYRALARLKRKGTARLYVFTDSRGFRADLWYCKKNPIRSYVHDLATRYRTEYSISRYSPTTLIDFLYDVRKLDLCEVDFIILHAGIVDFSPRPLNQAKEILGAKARRIESLFGKEALRDFPPRLYEEEYEGEQTASLYGIEVLKKHILPAIDSLPKPVIWIGVNPVLADWVGNYRRERPKNMNSILEYQEIIDRLFKGTKIGLRSWERTQIIEDTIDNIHFTQAGFQYLARSISQCVDQGKVT</sequence>
<dbReference type="AlphaFoldDB" id="A0A916N2W9"/>
<comment type="caution">
    <text evidence="1">The sequence shown here is derived from an EMBL/GenBank/DDBJ whole genome shotgun (WGS) entry which is preliminary data.</text>
</comment>
<protein>
    <submittedName>
        <fullName evidence="1">Uncharacterized protein</fullName>
    </submittedName>
</protein>
<keyword evidence="2" id="KW-1185">Reference proteome</keyword>
<dbReference type="Proteomes" id="UP000742786">
    <property type="component" value="Unassembled WGS sequence"/>
</dbReference>
<accession>A0A916N2W9</accession>
<dbReference type="EMBL" id="CAJQUM010000001">
    <property type="protein sequence ID" value="CAG4884364.1"/>
    <property type="molecule type" value="Genomic_DNA"/>
</dbReference>
<evidence type="ECO:0000313" key="1">
    <source>
        <dbReference type="EMBL" id="CAG4884364.1"/>
    </source>
</evidence>
<dbReference type="Gene3D" id="3.40.50.1110">
    <property type="entry name" value="SGNH hydrolase"/>
    <property type="match status" value="1"/>
</dbReference>